<organism evidence="1">
    <name type="scientific">hydrothermal vent metagenome</name>
    <dbReference type="NCBI Taxonomy" id="652676"/>
    <lineage>
        <taxon>unclassified sequences</taxon>
        <taxon>metagenomes</taxon>
        <taxon>ecological metagenomes</taxon>
    </lineage>
</organism>
<reference evidence="1" key="1">
    <citation type="submission" date="2018-06" db="EMBL/GenBank/DDBJ databases">
        <authorList>
            <person name="Zhirakovskaya E."/>
        </authorList>
    </citation>
    <scope>NUCLEOTIDE SEQUENCE</scope>
</reference>
<name>A0A3B0V2P3_9ZZZZ</name>
<dbReference type="AlphaFoldDB" id="A0A3B0V2P3"/>
<gene>
    <name evidence="1" type="ORF">MNBD_DELTA02-720</name>
</gene>
<evidence type="ECO:0000313" key="1">
    <source>
        <dbReference type="EMBL" id="VAW37785.1"/>
    </source>
</evidence>
<dbReference type="EMBL" id="UOEZ01000061">
    <property type="protein sequence ID" value="VAW37785.1"/>
    <property type="molecule type" value="Genomic_DNA"/>
</dbReference>
<protein>
    <submittedName>
        <fullName evidence="1">Uncharacterized protein</fullName>
    </submittedName>
</protein>
<accession>A0A3B0V2P3</accession>
<proteinExistence type="predicted"/>
<sequence length="344" mass="37040">MAATTYTWNTIASTQTDGDSPLDETLMEAIRQNLISLEEWLGDGFAQAKDHDHDGLNSKSVVLADGVVTNAKMADGAIGQAELKTAIGVVGGATSQAHFTLPGGEYGFYPQVKVSSGAFTPSAFILGPVNFTSTSYITNITLEGYWDGSGWTSTYAQQRYIQASPPYNLGNGDIPLFIYALVNNSTGKVAGTYIAEDPPWAYNGPKRINPNKVFTRKGKKYLRRTKRPWSHAEAKADKTKLIENLAATKTPTVEEVEITHAIKNAGMPDIPHPFASHDPATHTVVLLDPVSPLCLNLYEMAQEADEGLSEIADLLTEGRIKADNAAINGLITPPGVMGVKMRLA</sequence>